<organism evidence="1 2">
    <name type="scientific">Nephila pilipes</name>
    <name type="common">Giant wood spider</name>
    <name type="synonym">Nephila maculata</name>
    <dbReference type="NCBI Taxonomy" id="299642"/>
    <lineage>
        <taxon>Eukaryota</taxon>
        <taxon>Metazoa</taxon>
        <taxon>Ecdysozoa</taxon>
        <taxon>Arthropoda</taxon>
        <taxon>Chelicerata</taxon>
        <taxon>Arachnida</taxon>
        <taxon>Araneae</taxon>
        <taxon>Araneomorphae</taxon>
        <taxon>Entelegynae</taxon>
        <taxon>Araneoidea</taxon>
        <taxon>Nephilidae</taxon>
        <taxon>Nephila</taxon>
    </lineage>
</organism>
<sequence length="38" mass="4201">MSRIELGRIFGNKQNCIDIGDLNVPSTSHGTRQETAIK</sequence>
<dbReference type="Proteomes" id="UP000887013">
    <property type="component" value="Unassembled WGS sequence"/>
</dbReference>
<evidence type="ECO:0000313" key="1">
    <source>
        <dbReference type="EMBL" id="GFS46179.1"/>
    </source>
</evidence>
<keyword evidence="2" id="KW-1185">Reference proteome</keyword>
<reference evidence="1" key="1">
    <citation type="submission" date="2020-08" db="EMBL/GenBank/DDBJ databases">
        <title>Multicomponent nature underlies the extraordinary mechanical properties of spider dragline silk.</title>
        <authorList>
            <person name="Kono N."/>
            <person name="Nakamura H."/>
            <person name="Mori M."/>
            <person name="Yoshida Y."/>
            <person name="Ohtoshi R."/>
            <person name="Malay A.D."/>
            <person name="Moran D.A.P."/>
            <person name="Tomita M."/>
            <person name="Numata K."/>
            <person name="Arakawa K."/>
        </authorList>
    </citation>
    <scope>NUCLEOTIDE SEQUENCE</scope>
</reference>
<proteinExistence type="predicted"/>
<dbReference type="EMBL" id="BMAW01044743">
    <property type="protein sequence ID" value="GFS46179.1"/>
    <property type="molecule type" value="Genomic_DNA"/>
</dbReference>
<dbReference type="AlphaFoldDB" id="A0A8X6IHI0"/>
<gene>
    <name evidence="1" type="ORF">NPIL_434251</name>
</gene>
<protein>
    <submittedName>
        <fullName evidence="1">Uncharacterized protein</fullName>
    </submittedName>
</protein>
<feature type="non-terminal residue" evidence="1">
    <location>
        <position position="38"/>
    </location>
</feature>
<comment type="caution">
    <text evidence="1">The sequence shown here is derived from an EMBL/GenBank/DDBJ whole genome shotgun (WGS) entry which is preliminary data.</text>
</comment>
<accession>A0A8X6IHI0</accession>
<name>A0A8X6IHI0_NEPPI</name>
<evidence type="ECO:0000313" key="2">
    <source>
        <dbReference type="Proteomes" id="UP000887013"/>
    </source>
</evidence>